<accession>A0A081BXG1</accession>
<dbReference type="HOGENOM" id="CLU_2505978_0_0_0"/>
<dbReference type="Proteomes" id="UP000030661">
    <property type="component" value="Unassembled WGS sequence"/>
</dbReference>
<sequence length="85" mass="9904">MEAVCSIQTVTSDFLMITGMRKYFGQQVEIIILPLEQPEKKLEKPKESIDVTRVRGYLHQYANPALIEQEKDAWKLAMKEKHAIR</sequence>
<gene>
    <name evidence="1" type="ORF">U27_03980</name>
</gene>
<dbReference type="AlphaFoldDB" id="A0A081BXG1"/>
<name>A0A081BXG1_VECG1</name>
<evidence type="ECO:0000313" key="1">
    <source>
        <dbReference type="EMBL" id="GAK57016.1"/>
    </source>
</evidence>
<evidence type="ECO:0000313" key="2">
    <source>
        <dbReference type="Proteomes" id="UP000030661"/>
    </source>
</evidence>
<dbReference type="STRING" id="1499967.U27_03980"/>
<dbReference type="EMBL" id="DF820465">
    <property type="protein sequence ID" value="GAK57016.1"/>
    <property type="molecule type" value="Genomic_DNA"/>
</dbReference>
<keyword evidence="2" id="KW-1185">Reference proteome</keyword>
<proteinExistence type="predicted"/>
<organism evidence="1">
    <name type="scientific">Vecturithrix granuli</name>
    <dbReference type="NCBI Taxonomy" id="1499967"/>
    <lineage>
        <taxon>Bacteria</taxon>
        <taxon>Candidatus Moduliflexota</taxon>
        <taxon>Candidatus Vecturitrichia</taxon>
        <taxon>Candidatus Vecturitrichales</taxon>
        <taxon>Candidatus Vecturitrichaceae</taxon>
        <taxon>Candidatus Vecturithrix</taxon>
    </lineage>
</organism>
<protein>
    <submittedName>
        <fullName evidence="1">Uncharacterized protein</fullName>
    </submittedName>
</protein>
<reference evidence="1" key="1">
    <citation type="journal article" date="2015" name="PeerJ">
        <title>First genomic representation of candidate bacterial phylum KSB3 points to enhanced environmental sensing as a trigger of wastewater bulking.</title>
        <authorList>
            <person name="Sekiguchi Y."/>
            <person name="Ohashi A."/>
            <person name="Parks D.H."/>
            <person name="Yamauchi T."/>
            <person name="Tyson G.W."/>
            <person name="Hugenholtz P."/>
        </authorList>
    </citation>
    <scope>NUCLEOTIDE SEQUENCE [LARGE SCALE GENOMIC DNA]</scope>
</reference>